<organism evidence="12 13">
    <name type="scientific">Acanthaster planci</name>
    <name type="common">Crown-of-thorns starfish</name>
    <dbReference type="NCBI Taxonomy" id="133434"/>
    <lineage>
        <taxon>Eukaryota</taxon>
        <taxon>Metazoa</taxon>
        <taxon>Echinodermata</taxon>
        <taxon>Eleutherozoa</taxon>
        <taxon>Asterozoa</taxon>
        <taxon>Asteroidea</taxon>
        <taxon>Valvatacea</taxon>
        <taxon>Valvatida</taxon>
        <taxon>Acanthasteridae</taxon>
        <taxon>Acanthaster</taxon>
    </lineage>
</organism>
<accession>A0A8B7Z383</accession>
<keyword evidence="6" id="KW-0010">Activator</keyword>
<dbReference type="SMART" id="SM00398">
    <property type="entry name" value="HMG"/>
    <property type="match status" value="1"/>
</dbReference>
<evidence type="ECO:0000256" key="7">
    <source>
        <dbReference type="ARBA" id="ARBA00023163"/>
    </source>
</evidence>
<name>A0A8B7Z383_ACAPL</name>
<dbReference type="GO" id="GO:0000978">
    <property type="term" value="F:RNA polymerase II cis-regulatory region sequence-specific DNA binding"/>
    <property type="evidence" value="ECO:0007669"/>
    <property type="project" value="TreeGrafter"/>
</dbReference>
<dbReference type="Pfam" id="PF08347">
    <property type="entry name" value="CTNNB1_binding"/>
    <property type="match status" value="1"/>
</dbReference>
<feature type="compositionally biased region" description="Basic and acidic residues" evidence="10">
    <location>
        <begin position="148"/>
        <end position="157"/>
    </location>
</feature>
<evidence type="ECO:0000256" key="8">
    <source>
        <dbReference type="ARBA" id="ARBA00023242"/>
    </source>
</evidence>
<keyword evidence="3" id="KW-0879">Wnt signaling pathway</keyword>
<dbReference type="KEGG" id="aplc:110984316"/>
<evidence type="ECO:0000256" key="9">
    <source>
        <dbReference type="PROSITE-ProRule" id="PRU00267"/>
    </source>
</evidence>
<evidence type="ECO:0000256" key="10">
    <source>
        <dbReference type="SAM" id="MobiDB-lite"/>
    </source>
</evidence>
<keyword evidence="5 9" id="KW-0238">DNA-binding</keyword>
<keyword evidence="4" id="KW-0805">Transcription regulation</keyword>
<feature type="domain" description="HMG box" evidence="11">
    <location>
        <begin position="166"/>
        <end position="234"/>
    </location>
</feature>
<evidence type="ECO:0000259" key="11">
    <source>
        <dbReference type="PROSITE" id="PS50118"/>
    </source>
</evidence>
<comment type="similarity">
    <text evidence="2">Belongs to the TCF/LEF family.</text>
</comment>
<dbReference type="GO" id="GO:0000981">
    <property type="term" value="F:DNA-binding transcription factor activity, RNA polymerase II-specific"/>
    <property type="evidence" value="ECO:0007669"/>
    <property type="project" value="TreeGrafter"/>
</dbReference>
<dbReference type="Pfam" id="PF00505">
    <property type="entry name" value="HMG_box"/>
    <property type="match status" value="1"/>
</dbReference>
<dbReference type="RefSeq" id="XP_022100089.1">
    <property type="nucleotide sequence ID" value="XM_022244397.1"/>
</dbReference>
<dbReference type="PROSITE" id="PS50118">
    <property type="entry name" value="HMG_BOX_2"/>
    <property type="match status" value="1"/>
</dbReference>
<keyword evidence="7" id="KW-0804">Transcription</keyword>
<feature type="compositionally biased region" description="Basic residues" evidence="10">
    <location>
        <begin position="158"/>
        <end position="168"/>
    </location>
</feature>
<dbReference type="SUPFAM" id="SSF47095">
    <property type="entry name" value="HMG-box"/>
    <property type="match status" value="1"/>
</dbReference>
<dbReference type="InterPro" id="IPR013558">
    <property type="entry name" value="CTNNB1-bd_N"/>
</dbReference>
<dbReference type="GO" id="GO:0000785">
    <property type="term" value="C:chromatin"/>
    <property type="evidence" value="ECO:0007669"/>
    <property type="project" value="TreeGrafter"/>
</dbReference>
<evidence type="ECO:0000256" key="6">
    <source>
        <dbReference type="ARBA" id="ARBA00023159"/>
    </source>
</evidence>
<dbReference type="InterPro" id="IPR036910">
    <property type="entry name" value="HMG_box_dom_sf"/>
</dbReference>
<dbReference type="GeneID" id="110984316"/>
<dbReference type="SMART" id="SM01366">
    <property type="entry name" value="c-clamp"/>
    <property type="match status" value="1"/>
</dbReference>
<dbReference type="PANTHER" id="PTHR10373">
    <property type="entry name" value="TRANSCRIPTION FACTOR 7 FAMILY MEMBER"/>
    <property type="match status" value="1"/>
</dbReference>
<dbReference type="OrthoDB" id="2307332at2759"/>
<reference evidence="13" key="1">
    <citation type="submission" date="2025-08" db="UniProtKB">
        <authorList>
            <consortium name="RefSeq"/>
        </authorList>
    </citation>
    <scope>IDENTIFICATION</scope>
</reference>
<sequence>MVHPSGPYPPSLAHLMMYNQDHYPPGTPPPPHLASAIEVDAKTGIPRPRHSSELPLYHPLSPGSLGNVPHHLEVYNVPWQGQPFYPLTGALRSPYPTLINPSGMSRIGHPGLPPPHHGMAVTGIPHPAIVTSGTRQQDTQQQSNDRQPPPKEKESKHSDKRRPPHIKKPLNAFMLYMKEKRASVVKECTLKESAAINQILGRRWHALSREEQAKYYELARKERQLHMQLYPTWTARDNYAMHGKKKKKKKDKNPSDNSEPSTPKKCRARFGVDQQEFWCKPCRRKKKCIRYICSDENGQNKEDSCDSEDEQEFSQPTPPQRMPNNSLGSKEGSEGTRPPTSEPLVPSSSSQHHGEQANGSHSHRERALSSSSSLSEPRPPPPPHPHPYHHLTARRSPSPRPPPVPSSPHCTRRRRPWSPRRPLPQ</sequence>
<evidence type="ECO:0000313" key="12">
    <source>
        <dbReference type="Proteomes" id="UP000694845"/>
    </source>
</evidence>
<evidence type="ECO:0000313" key="13">
    <source>
        <dbReference type="RefSeq" id="XP_022100089.1"/>
    </source>
</evidence>
<feature type="region of interest" description="Disordered" evidence="10">
    <location>
        <begin position="132"/>
        <end position="168"/>
    </location>
</feature>
<feature type="region of interest" description="Disordered" evidence="10">
    <location>
        <begin position="241"/>
        <end position="267"/>
    </location>
</feature>
<evidence type="ECO:0000256" key="1">
    <source>
        <dbReference type="ARBA" id="ARBA00004123"/>
    </source>
</evidence>
<dbReference type="OMA" id="EQANGSH"/>
<evidence type="ECO:0000256" key="3">
    <source>
        <dbReference type="ARBA" id="ARBA00022687"/>
    </source>
</evidence>
<dbReference type="Gene3D" id="1.10.30.10">
    <property type="entry name" value="High mobility group box domain"/>
    <property type="match status" value="1"/>
</dbReference>
<feature type="compositionally biased region" description="Low complexity" evidence="10">
    <location>
        <begin position="134"/>
        <end position="146"/>
    </location>
</feature>
<dbReference type="GO" id="GO:1990907">
    <property type="term" value="C:beta-catenin-TCF complex"/>
    <property type="evidence" value="ECO:0007669"/>
    <property type="project" value="TreeGrafter"/>
</dbReference>
<feature type="DNA-binding region" description="HMG box" evidence="9">
    <location>
        <begin position="166"/>
        <end position="234"/>
    </location>
</feature>
<dbReference type="PANTHER" id="PTHR10373:SF38">
    <property type="entry name" value="PROTEIN PANGOLIN, ISOFORM J"/>
    <property type="match status" value="1"/>
</dbReference>
<evidence type="ECO:0000256" key="2">
    <source>
        <dbReference type="ARBA" id="ARBA00006569"/>
    </source>
</evidence>
<keyword evidence="12" id="KW-1185">Reference proteome</keyword>
<dbReference type="InterPro" id="IPR024940">
    <property type="entry name" value="TCF/LEF"/>
</dbReference>
<dbReference type="Proteomes" id="UP000694845">
    <property type="component" value="Unplaced"/>
</dbReference>
<proteinExistence type="inferred from homology"/>
<evidence type="ECO:0000256" key="5">
    <source>
        <dbReference type="ARBA" id="ARBA00023125"/>
    </source>
</evidence>
<dbReference type="AlphaFoldDB" id="A0A8B7Z383"/>
<dbReference type="FunFam" id="1.10.30.10:FF:000001">
    <property type="entry name" value="transcription factor 7 isoform X2"/>
    <property type="match status" value="1"/>
</dbReference>
<feature type="region of interest" description="Disordered" evidence="10">
    <location>
        <begin position="298"/>
        <end position="425"/>
    </location>
</feature>
<evidence type="ECO:0000256" key="4">
    <source>
        <dbReference type="ARBA" id="ARBA00023015"/>
    </source>
</evidence>
<feature type="compositionally biased region" description="Basic residues" evidence="10">
    <location>
        <begin position="242"/>
        <end position="251"/>
    </location>
</feature>
<comment type="subcellular location">
    <subcellularLocation>
        <location evidence="1">Nucleus</location>
    </subcellularLocation>
</comment>
<dbReference type="GO" id="GO:0060070">
    <property type="term" value="P:canonical Wnt signaling pathway"/>
    <property type="evidence" value="ECO:0007669"/>
    <property type="project" value="TreeGrafter"/>
</dbReference>
<keyword evidence="8 9" id="KW-0539">Nucleus</keyword>
<gene>
    <name evidence="13" type="primary">LOC110984316</name>
</gene>
<dbReference type="InterPro" id="IPR009071">
    <property type="entry name" value="HMG_box_dom"/>
</dbReference>
<protein>
    <submittedName>
        <fullName evidence="13">Transcription factor 7-like 2</fullName>
    </submittedName>
</protein>
<dbReference type="CDD" id="cd21996">
    <property type="entry name" value="HMG-box_TCF7-like"/>
    <property type="match status" value="1"/>
</dbReference>